<accession>Q2JGU1</accession>
<reference evidence="1 2" key="1">
    <citation type="journal article" date="2007" name="Genome Res.">
        <title>Genome characteristics of facultatively symbiotic Frankia sp. strains reflect host range and host plant biogeography.</title>
        <authorList>
            <person name="Normand P."/>
            <person name="Lapierre P."/>
            <person name="Tisa L.S."/>
            <person name="Gogarten J.P."/>
            <person name="Alloisio N."/>
            <person name="Bagnarol E."/>
            <person name="Bassi C.A."/>
            <person name="Berry A.M."/>
            <person name="Bickhart D.M."/>
            <person name="Choisne N."/>
            <person name="Couloux A."/>
            <person name="Cournoyer B."/>
            <person name="Cruveiller S."/>
            <person name="Daubin V."/>
            <person name="Demange N."/>
            <person name="Francino M.P."/>
            <person name="Goltsman E."/>
            <person name="Huang Y."/>
            <person name="Kopp O.R."/>
            <person name="Labarre L."/>
            <person name="Lapidus A."/>
            <person name="Lavire C."/>
            <person name="Marechal J."/>
            <person name="Martinez M."/>
            <person name="Mastronunzio J.E."/>
            <person name="Mullin B.C."/>
            <person name="Niemann J."/>
            <person name="Pujic P."/>
            <person name="Rawnsley T."/>
            <person name="Rouy Z."/>
            <person name="Schenowitz C."/>
            <person name="Sellstedt A."/>
            <person name="Tavares F."/>
            <person name="Tomkins J.P."/>
            <person name="Vallenet D."/>
            <person name="Valverde C."/>
            <person name="Wall L.G."/>
            <person name="Wang Y."/>
            <person name="Medigue C."/>
            <person name="Benson D.R."/>
        </authorList>
    </citation>
    <scope>NUCLEOTIDE SEQUENCE [LARGE SCALE GENOMIC DNA]</scope>
    <source>
        <strain evidence="2">DSM 45818 / CECT 9043 / CcI3</strain>
    </source>
</reference>
<proteinExistence type="predicted"/>
<dbReference type="STRING" id="106370.Francci3_0107"/>
<name>Q2JGU1_FRACC</name>
<gene>
    <name evidence="1" type="ordered locus">Francci3_0107</name>
</gene>
<organism evidence="1 2">
    <name type="scientific">Frankia casuarinae (strain DSM 45818 / CECT 9043 / HFP020203 / CcI3)</name>
    <dbReference type="NCBI Taxonomy" id="106370"/>
    <lineage>
        <taxon>Bacteria</taxon>
        <taxon>Bacillati</taxon>
        <taxon>Actinomycetota</taxon>
        <taxon>Actinomycetes</taxon>
        <taxon>Frankiales</taxon>
        <taxon>Frankiaceae</taxon>
        <taxon>Frankia</taxon>
    </lineage>
</organism>
<dbReference type="Proteomes" id="UP000001937">
    <property type="component" value="Chromosome"/>
</dbReference>
<dbReference type="EMBL" id="CP000249">
    <property type="protein sequence ID" value="ABD09501.1"/>
    <property type="molecule type" value="Genomic_DNA"/>
</dbReference>
<dbReference type="KEGG" id="fra:Francci3_0107"/>
<sequence>MSVPEVPAPDELVISVEAPEPVRDDLGLEFTIESDVDVAHPLVTIGDSLTHGFQNLAVRNTDRSWPALLAEAMGVTPFRYPVYPGPDGCAGLPLNMEELLRHADTITKGRPLPAHALRLIVALYTQARGVQRYWGFGPGRLPVEQAEFNHNLAIYGWDVRDALSKNVGWCQEQLAERPARRSWNPRRLLVQNDGPIAALRALAGPGDPGTTQLTAARQLGAEGVGTLVVALGANNALSSVLRLRLVWSGDNFADLNGKKAYTVWRPAHFQQEYDQLVTEIEKVGARHVVLVTVPHVTVAPLARGVGDKPEGSRYFARYTYAWISDDQFDTADPCLTGTQCRQIDSAIDMYNQVIIEHVRAHRQAGDDWRVFDLCALLDRLAYRRYLDDPTTRPSWWNRYGPYPLPQALRELHPRPDTRFFLSDARGRTQGGLIALDGVHPTSIGYGIMASEMLAILARANVPGAVGATIDFADLLRRDTLVSNPPASLGGDFRTLGWLQHRLQLFAALTELW</sequence>
<dbReference type="AlphaFoldDB" id="Q2JGU1"/>
<keyword evidence="2" id="KW-1185">Reference proteome</keyword>
<dbReference type="RefSeq" id="WP_011434582.1">
    <property type="nucleotide sequence ID" value="NC_007777.1"/>
</dbReference>
<evidence type="ECO:0000313" key="2">
    <source>
        <dbReference type="Proteomes" id="UP000001937"/>
    </source>
</evidence>
<dbReference type="InterPro" id="IPR036514">
    <property type="entry name" value="SGNH_hydro_sf"/>
</dbReference>
<protein>
    <submittedName>
        <fullName evidence="1">Uncharacterized protein</fullName>
    </submittedName>
</protein>
<evidence type="ECO:0000313" key="1">
    <source>
        <dbReference type="EMBL" id="ABD09501.1"/>
    </source>
</evidence>
<dbReference type="Gene3D" id="3.40.50.1110">
    <property type="entry name" value="SGNH hydrolase"/>
    <property type="match status" value="1"/>
</dbReference>
<dbReference type="SUPFAM" id="SSF52266">
    <property type="entry name" value="SGNH hydrolase"/>
    <property type="match status" value="1"/>
</dbReference>
<dbReference type="eggNOG" id="ENOG502Z7ME">
    <property type="taxonomic scope" value="Bacteria"/>
</dbReference>
<dbReference type="HOGENOM" id="CLU_570735_0_0_11"/>